<sequence length="256" mass="27947">MEYTATELMICCAARALEDGKTAAIGTGLPCAAAMLAQRRHAPHLVILFEAGGVAPHLPTMPVSVGDSTTIHRAVMATSMADVMQFCQRGLIDYTFLSGAQIDPYGNLNSTYIGGTHRRPQVRLPGSGGANDLASFCWRTLIIIKHDRRKFVPKLDFLTTPGYLTGPGAREAAGLPPNTGPHRVITDLAVLDFHPDTKRMRLRSLHPGVTLEQVQAATGFELQIHEPLLTTPPPTSEELDILRREVDPHRYLLQRG</sequence>
<dbReference type="GO" id="GO:0008410">
    <property type="term" value="F:CoA-transferase activity"/>
    <property type="evidence" value="ECO:0007669"/>
    <property type="project" value="InterPro"/>
</dbReference>
<dbReference type="EMBL" id="JACEFB010000005">
    <property type="protein sequence ID" value="MBA2226268.1"/>
    <property type="molecule type" value="Genomic_DNA"/>
</dbReference>
<reference evidence="1 2" key="1">
    <citation type="submission" date="2020-07" db="EMBL/GenBank/DDBJ databases">
        <title>Thermogemmata thermophila gen. nov., sp. nov., a novel moderate thermophilic planctomycete from a Kamchatka hot spring.</title>
        <authorList>
            <person name="Elcheninov A.G."/>
            <person name="Podosokorskaya O.A."/>
            <person name="Kovaleva O.L."/>
            <person name="Novikov A."/>
            <person name="Bonch-Osmolovskaya E.A."/>
            <person name="Toshchakov S.V."/>
            <person name="Kublanov I.V."/>
        </authorList>
    </citation>
    <scope>NUCLEOTIDE SEQUENCE [LARGE SCALE GENOMIC DNA]</scope>
    <source>
        <strain evidence="1 2">2918</strain>
    </source>
</reference>
<dbReference type="SMART" id="SM00882">
    <property type="entry name" value="CoA_trans"/>
    <property type="match status" value="1"/>
</dbReference>
<organism evidence="1 2">
    <name type="scientific">Thermogemmata fonticola</name>
    <dbReference type="NCBI Taxonomy" id="2755323"/>
    <lineage>
        <taxon>Bacteria</taxon>
        <taxon>Pseudomonadati</taxon>
        <taxon>Planctomycetota</taxon>
        <taxon>Planctomycetia</taxon>
        <taxon>Gemmatales</taxon>
        <taxon>Gemmataceae</taxon>
        <taxon>Thermogemmata</taxon>
    </lineage>
</organism>
<comment type="caution">
    <text evidence="1">The sequence shown here is derived from an EMBL/GenBank/DDBJ whole genome shotgun (WGS) entry which is preliminary data.</text>
</comment>
<dbReference type="InterPro" id="IPR037171">
    <property type="entry name" value="NagB/RpiA_transferase-like"/>
</dbReference>
<protein>
    <submittedName>
        <fullName evidence="1">3-oxoacid CoA-transferase</fullName>
    </submittedName>
</protein>
<dbReference type="Gene3D" id="3.40.1080.10">
    <property type="entry name" value="Glutaconate Coenzyme A-transferase"/>
    <property type="match status" value="1"/>
</dbReference>
<dbReference type="PANTHER" id="PTHR43293">
    <property type="entry name" value="ACETATE COA-TRANSFERASE YDIF"/>
    <property type="match status" value="1"/>
</dbReference>
<evidence type="ECO:0000313" key="1">
    <source>
        <dbReference type="EMBL" id="MBA2226268.1"/>
    </source>
</evidence>
<keyword evidence="1" id="KW-0808">Transferase</keyword>
<dbReference type="InterPro" id="IPR004165">
    <property type="entry name" value="CoA_trans_fam_I"/>
</dbReference>
<dbReference type="SUPFAM" id="SSF100950">
    <property type="entry name" value="NagB/RpiA/CoA transferase-like"/>
    <property type="match status" value="1"/>
</dbReference>
<dbReference type="AlphaFoldDB" id="A0A7V9ABQ8"/>
<dbReference type="RefSeq" id="WP_194537711.1">
    <property type="nucleotide sequence ID" value="NZ_JACEFB010000005.1"/>
</dbReference>
<evidence type="ECO:0000313" key="2">
    <source>
        <dbReference type="Proteomes" id="UP000542342"/>
    </source>
</evidence>
<dbReference type="Pfam" id="PF01144">
    <property type="entry name" value="CoA_trans"/>
    <property type="match status" value="1"/>
</dbReference>
<gene>
    <name evidence="1" type="ORF">H0921_08870</name>
</gene>
<accession>A0A7V9ABQ8</accession>
<dbReference type="Proteomes" id="UP000542342">
    <property type="component" value="Unassembled WGS sequence"/>
</dbReference>
<dbReference type="PANTHER" id="PTHR43293:SF3">
    <property type="entry name" value="CHOLESTEROL RING-CLEAVING HYDROLASE IPDB SUBUNIT"/>
    <property type="match status" value="1"/>
</dbReference>
<proteinExistence type="predicted"/>
<name>A0A7V9ABQ8_9BACT</name>
<keyword evidence="2" id="KW-1185">Reference proteome</keyword>